<dbReference type="EMBL" id="FNBM01000007">
    <property type="protein sequence ID" value="SDG12819.1"/>
    <property type="molecule type" value="Genomic_DNA"/>
</dbReference>
<reference evidence="1 2" key="1">
    <citation type="submission" date="2016-10" db="EMBL/GenBank/DDBJ databases">
        <authorList>
            <person name="de Groot N.N."/>
        </authorList>
    </citation>
    <scope>NUCLEOTIDE SEQUENCE [LARGE SCALE GENOMIC DNA]</scope>
    <source>
        <strain evidence="1 2">LMG 25475</strain>
    </source>
</reference>
<dbReference type="AlphaFoldDB" id="A0A1G7RRL3"/>
<name>A0A1G7RRL3_9GAMM</name>
<sequence>MSGGCDEPDSSREVDEQVGHYDVPLCPNRLILAVEAVRGPGIALALLREHLQLRETATMVFSAYSDCFFLRLDEIDRFQNRRVGGLEAVSTMPFKAGEIFKYEVASWTVSDVAAVEGMQGVRALTALGLIPDAP</sequence>
<evidence type="ECO:0000313" key="1">
    <source>
        <dbReference type="EMBL" id="SDG12819.1"/>
    </source>
</evidence>
<gene>
    <name evidence="1" type="ORF">SAMN05216381_3227</name>
</gene>
<dbReference type="STRING" id="640205.SAMN05216381_3227"/>
<organism evidence="1 2">
    <name type="scientific">Phytopseudomonas seleniipraecipitans</name>
    <dbReference type="NCBI Taxonomy" id="640205"/>
    <lineage>
        <taxon>Bacteria</taxon>
        <taxon>Pseudomonadati</taxon>
        <taxon>Pseudomonadota</taxon>
        <taxon>Gammaproteobacteria</taxon>
        <taxon>Pseudomonadales</taxon>
        <taxon>Pseudomonadaceae</taxon>
        <taxon>Phytopseudomonas</taxon>
    </lineage>
</organism>
<dbReference type="Proteomes" id="UP000243378">
    <property type="component" value="Unassembled WGS sequence"/>
</dbReference>
<accession>A0A1G7RRL3</accession>
<protein>
    <submittedName>
        <fullName evidence="1">Uncharacterized protein</fullName>
    </submittedName>
</protein>
<proteinExistence type="predicted"/>
<evidence type="ECO:0000313" key="2">
    <source>
        <dbReference type="Proteomes" id="UP000243378"/>
    </source>
</evidence>